<dbReference type="InterPro" id="IPR027370">
    <property type="entry name" value="Znf-RING_euk"/>
</dbReference>
<dbReference type="InterPro" id="IPR006574">
    <property type="entry name" value="PRY"/>
</dbReference>
<evidence type="ECO:0000256" key="5">
    <source>
        <dbReference type="SAM" id="Coils"/>
    </source>
</evidence>
<gene>
    <name evidence="9" type="ORF">AALO_G00044260</name>
</gene>
<dbReference type="SUPFAM" id="SSF57850">
    <property type="entry name" value="RING/U-box"/>
    <property type="match status" value="1"/>
</dbReference>
<protein>
    <recommendedName>
        <fullName evidence="11">Zinc-binding protein A33-like</fullName>
    </recommendedName>
</protein>
<dbReference type="Pfam" id="PF00622">
    <property type="entry name" value="SPRY"/>
    <property type="match status" value="1"/>
</dbReference>
<dbReference type="GO" id="GO:0008270">
    <property type="term" value="F:zinc ion binding"/>
    <property type="evidence" value="ECO:0007669"/>
    <property type="project" value="UniProtKB-KW"/>
</dbReference>
<dbReference type="Gene3D" id="3.30.40.10">
    <property type="entry name" value="Zinc/RING finger domain, C3HC4 (zinc finger)"/>
    <property type="match status" value="1"/>
</dbReference>
<dbReference type="InterPro" id="IPR013320">
    <property type="entry name" value="ConA-like_dom_sf"/>
</dbReference>
<keyword evidence="3" id="KW-0862">Zinc</keyword>
<dbReference type="InterPro" id="IPR013083">
    <property type="entry name" value="Znf_RING/FYVE/PHD"/>
</dbReference>
<feature type="domain" description="RING-type" evidence="6">
    <location>
        <begin position="13"/>
        <end position="53"/>
    </location>
</feature>
<evidence type="ECO:0000256" key="1">
    <source>
        <dbReference type="ARBA" id="ARBA00022723"/>
    </source>
</evidence>
<dbReference type="SMART" id="SM00184">
    <property type="entry name" value="RING"/>
    <property type="match status" value="1"/>
</dbReference>
<organism evidence="9 10">
    <name type="scientific">Alosa alosa</name>
    <name type="common">allis shad</name>
    <dbReference type="NCBI Taxonomy" id="278164"/>
    <lineage>
        <taxon>Eukaryota</taxon>
        <taxon>Metazoa</taxon>
        <taxon>Chordata</taxon>
        <taxon>Craniata</taxon>
        <taxon>Vertebrata</taxon>
        <taxon>Euteleostomi</taxon>
        <taxon>Actinopterygii</taxon>
        <taxon>Neopterygii</taxon>
        <taxon>Teleostei</taxon>
        <taxon>Clupei</taxon>
        <taxon>Clupeiformes</taxon>
        <taxon>Clupeoidei</taxon>
        <taxon>Clupeidae</taxon>
        <taxon>Alosa</taxon>
    </lineage>
</organism>
<dbReference type="PANTHER" id="PTHR24103">
    <property type="entry name" value="E3 UBIQUITIN-PROTEIN LIGASE TRIM"/>
    <property type="match status" value="1"/>
</dbReference>
<dbReference type="Proteomes" id="UP000823561">
    <property type="component" value="Chromosome 3"/>
</dbReference>
<dbReference type="SUPFAM" id="SSF57845">
    <property type="entry name" value="B-box zinc-binding domain"/>
    <property type="match status" value="1"/>
</dbReference>
<keyword evidence="2 4" id="KW-0863">Zinc-finger</keyword>
<dbReference type="InterPro" id="IPR003877">
    <property type="entry name" value="SPRY_dom"/>
</dbReference>
<feature type="domain" description="B30.2/SPRY" evidence="8">
    <location>
        <begin position="268"/>
        <end position="460"/>
    </location>
</feature>
<evidence type="ECO:0008006" key="11">
    <source>
        <dbReference type="Google" id="ProtNLM"/>
    </source>
</evidence>
<dbReference type="PROSITE" id="PS50188">
    <property type="entry name" value="B302_SPRY"/>
    <property type="match status" value="1"/>
</dbReference>
<proteinExistence type="predicted"/>
<evidence type="ECO:0000256" key="3">
    <source>
        <dbReference type="ARBA" id="ARBA00022833"/>
    </source>
</evidence>
<comment type="caution">
    <text evidence="9">The sequence shown here is derived from an EMBL/GenBank/DDBJ whole genome shotgun (WGS) entry which is preliminary data.</text>
</comment>
<evidence type="ECO:0000259" key="6">
    <source>
        <dbReference type="PROSITE" id="PS50089"/>
    </source>
</evidence>
<dbReference type="PROSITE" id="PS00518">
    <property type="entry name" value="ZF_RING_1"/>
    <property type="match status" value="1"/>
</dbReference>
<dbReference type="PRINTS" id="PR01407">
    <property type="entry name" value="BUTYPHLNCDUF"/>
</dbReference>
<dbReference type="InterPro" id="IPR003879">
    <property type="entry name" value="Butyrophylin_SPRY"/>
</dbReference>
<evidence type="ECO:0000259" key="8">
    <source>
        <dbReference type="PROSITE" id="PS50188"/>
    </source>
</evidence>
<dbReference type="CDD" id="cd19800">
    <property type="entry name" value="Bbox2_xNF7-like"/>
    <property type="match status" value="1"/>
</dbReference>
<keyword evidence="5" id="KW-0175">Coiled coil</keyword>
<dbReference type="SMART" id="SM00449">
    <property type="entry name" value="SPRY"/>
    <property type="match status" value="1"/>
</dbReference>
<dbReference type="AlphaFoldDB" id="A0AAV6HCA9"/>
<dbReference type="InterPro" id="IPR001841">
    <property type="entry name" value="Znf_RING"/>
</dbReference>
<dbReference type="InterPro" id="IPR043136">
    <property type="entry name" value="B30.2/SPRY_sf"/>
</dbReference>
<dbReference type="SMART" id="SM00336">
    <property type="entry name" value="BBOX"/>
    <property type="match status" value="1"/>
</dbReference>
<evidence type="ECO:0000259" key="7">
    <source>
        <dbReference type="PROSITE" id="PS50119"/>
    </source>
</evidence>
<accession>A0AAV6HCA9</accession>
<reference evidence="9" key="1">
    <citation type="submission" date="2020-10" db="EMBL/GenBank/DDBJ databases">
        <title>Chromosome-scale genome assembly of the Allis shad, Alosa alosa.</title>
        <authorList>
            <person name="Margot Z."/>
            <person name="Christophe K."/>
            <person name="Cabau C."/>
            <person name="Louis A."/>
            <person name="Berthelot C."/>
            <person name="Parey E."/>
            <person name="Roest Crollius H."/>
            <person name="Montfort J."/>
            <person name="Robinson-Rechavi M."/>
            <person name="Bucao C."/>
            <person name="Bouchez O."/>
            <person name="Gislard M."/>
            <person name="Lluch J."/>
            <person name="Milhes M."/>
            <person name="Lampietro C."/>
            <person name="Lopez Roques C."/>
            <person name="Donnadieu C."/>
            <person name="Braasch I."/>
            <person name="Desvignes T."/>
            <person name="Postlethwait J."/>
            <person name="Bobe J."/>
            <person name="Guiguen Y."/>
        </authorList>
    </citation>
    <scope>NUCLEOTIDE SEQUENCE</scope>
    <source>
        <strain evidence="9">M-15738</strain>
        <tissue evidence="9">Blood</tissue>
    </source>
</reference>
<evidence type="ECO:0000256" key="4">
    <source>
        <dbReference type="PROSITE-ProRule" id="PRU00024"/>
    </source>
</evidence>
<dbReference type="SMART" id="SM00589">
    <property type="entry name" value="PRY"/>
    <property type="match status" value="1"/>
</dbReference>
<feature type="domain" description="B box-type" evidence="7">
    <location>
        <begin position="80"/>
        <end position="121"/>
    </location>
</feature>
<dbReference type="PROSITE" id="PS50089">
    <property type="entry name" value="ZF_RING_2"/>
    <property type="match status" value="1"/>
</dbReference>
<dbReference type="Pfam" id="PF13445">
    <property type="entry name" value="zf-RING_UBOX"/>
    <property type="match status" value="1"/>
</dbReference>
<keyword evidence="10" id="KW-1185">Reference proteome</keyword>
<dbReference type="PROSITE" id="PS50119">
    <property type="entry name" value="ZF_BBOX"/>
    <property type="match status" value="1"/>
</dbReference>
<evidence type="ECO:0000313" key="10">
    <source>
        <dbReference type="Proteomes" id="UP000823561"/>
    </source>
</evidence>
<keyword evidence="1" id="KW-0479">Metal-binding</keyword>
<name>A0AAV6HCA9_9TELE</name>
<sequence length="463" mass="53471">MASMSISEEDLSCPVCCDIFKDPVLLSCSHSVCKGCLQQFWRTKGTRECPVCRTRPMNAEPPLNLLLKNLCENFPKGRSQKEPFCSLHRSELKLFCEDDKQLVCLVCRDSKLHKNLNFSPISEAALERKEELKVKLKPLQNKLKKMKEAKSDSDDTAQNIRVQAQHTEKQIKNKFEKLHQILRDEEAARITALREEEEQKSQMMKEKIEKMSRDISSLSDTISAIEEGMRSDDVSFLQILQNYESTVRRAQRTLKDPERISETLNLAKHLGDMGIWERMRKIFQYTSVTLDPNTAHPRLIVSEDRTSVAFSKERQQLPDNPERFDQWANVLGSEGFNSGTHYWDVEVGNSSYWDVGFATESAKRKGVITNRSGVGYVLYKNGQYTIVSSLQPTYLLSVKKKPQRIRVKLDWDRGKVSLYDLDYNTHLHTFTHTFTERVFPYFGTQCTRVPLRILPLKDSGKFP</sequence>
<dbReference type="InterPro" id="IPR000315">
    <property type="entry name" value="Znf_B-box"/>
</dbReference>
<dbReference type="InterPro" id="IPR050143">
    <property type="entry name" value="TRIM/RBCC"/>
</dbReference>
<dbReference type="Pfam" id="PF13765">
    <property type="entry name" value="PRY"/>
    <property type="match status" value="1"/>
</dbReference>
<dbReference type="Pfam" id="PF00643">
    <property type="entry name" value="zf-B_box"/>
    <property type="match status" value="1"/>
</dbReference>
<feature type="coiled-coil region" evidence="5">
    <location>
        <begin position="122"/>
        <end position="149"/>
    </location>
</feature>
<dbReference type="InterPro" id="IPR017907">
    <property type="entry name" value="Znf_RING_CS"/>
</dbReference>
<dbReference type="FunFam" id="2.60.120.920:FF:000004">
    <property type="entry name" value="Butyrophilin subfamily 1 member A1"/>
    <property type="match status" value="1"/>
</dbReference>
<dbReference type="EMBL" id="JADWDJ010000003">
    <property type="protein sequence ID" value="KAG5283632.1"/>
    <property type="molecule type" value="Genomic_DNA"/>
</dbReference>
<dbReference type="InterPro" id="IPR001870">
    <property type="entry name" value="B30.2/SPRY"/>
</dbReference>
<dbReference type="Gene3D" id="2.60.120.920">
    <property type="match status" value="1"/>
</dbReference>
<dbReference type="CDD" id="cd12893">
    <property type="entry name" value="SPRY_PRY_TRIM35"/>
    <property type="match status" value="1"/>
</dbReference>
<dbReference type="Gene3D" id="3.30.160.60">
    <property type="entry name" value="Classic Zinc Finger"/>
    <property type="match status" value="1"/>
</dbReference>
<evidence type="ECO:0000256" key="2">
    <source>
        <dbReference type="ARBA" id="ARBA00022771"/>
    </source>
</evidence>
<evidence type="ECO:0000313" key="9">
    <source>
        <dbReference type="EMBL" id="KAG5283632.1"/>
    </source>
</evidence>
<dbReference type="SUPFAM" id="SSF49899">
    <property type="entry name" value="Concanavalin A-like lectins/glucanases"/>
    <property type="match status" value="1"/>
</dbReference>